<feature type="transmembrane region" description="Helical" evidence="6">
    <location>
        <begin position="317"/>
        <end position="334"/>
    </location>
</feature>
<dbReference type="SUPFAM" id="SSF103473">
    <property type="entry name" value="MFS general substrate transporter"/>
    <property type="match status" value="1"/>
</dbReference>
<dbReference type="GO" id="GO:0022857">
    <property type="term" value="F:transmembrane transporter activity"/>
    <property type="evidence" value="ECO:0007669"/>
    <property type="project" value="InterPro"/>
</dbReference>
<dbReference type="PANTHER" id="PTHR42910:SF1">
    <property type="entry name" value="MAJOR FACILITATOR SUPERFAMILY (MFS) PROFILE DOMAIN-CONTAINING PROTEIN"/>
    <property type="match status" value="1"/>
</dbReference>
<evidence type="ECO:0000313" key="9">
    <source>
        <dbReference type="Proteomes" id="UP000190973"/>
    </source>
</evidence>
<dbReference type="RefSeq" id="WP_077840043.1">
    <property type="nucleotide sequence ID" value="NZ_JABTAE010000001.1"/>
</dbReference>
<evidence type="ECO:0000256" key="6">
    <source>
        <dbReference type="SAM" id="Phobius"/>
    </source>
</evidence>
<dbReference type="PANTHER" id="PTHR42910">
    <property type="entry name" value="TRANSPORTER SCO4007-RELATED"/>
    <property type="match status" value="1"/>
</dbReference>
<comment type="subcellular location">
    <subcellularLocation>
        <location evidence="1">Cell membrane</location>
        <topology evidence="1">Multi-pass membrane protein</topology>
    </subcellularLocation>
</comment>
<feature type="transmembrane region" description="Helical" evidence="6">
    <location>
        <begin position="234"/>
        <end position="254"/>
    </location>
</feature>
<proteinExistence type="predicted"/>
<feature type="transmembrane region" description="Helical" evidence="6">
    <location>
        <begin position="294"/>
        <end position="311"/>
    </location>
</feature>
<evidence type="ECO:0000256" key="5">
    <source>
        <dbReference type="ARBA" id="ARBA00023136"/>
    </source>
</evidence>
<gene>
    <name evidence="8" type="ORF">CLBCK_36830</name>
</gene>
<feature type="transmembrane region" description="Helical" evidence="6">
    <location>
        <begin position="27"/>
        <end position="46"/>
    </location>
</feature>
<keyword evidence="5 6" id="KW-0472">Membrane</keyword>
<dbReference type="CDD" id="cd17324">
    <property type="entry name" value="MFS_NepI_like"/>
    <property type="match status" value="1"/>
</dbReference>
<dbReference type="AlphaFoldDB" id="A0A1S8S0S8"/>
<feature type="domain" description="Major facilitator superfamily (MFS) profile" evidence="7">
    <location>
        <begin position="28"/>
        <end position="405"/>
    </location>
</feature>
<organism evidence="8 9">
    <name type="scientific">Clostridium beijerinckii</name>
    <name type="common">Clostridium MP</name>
    <dbReference type="NCBI Taxonomy" id="1520"/>
    <lineage>
        <taxon>Bacteria</taxon>
        <taxon>Bacillati</taxon>
        <taxon>Bacillota</taxon>
        <taxon>Clostridia</taxon>
        <taxon>Eubacteriales</taxon>
        <taxon>Clostridiaceae</taxon>
        <taxon>Clostridium</taxon>
    </lineage>
</organism>
<dbReference type="Proteomes" id="UP000190973">
    <property type="component" value="Unassembled WGS sequence"/>
</dbReference>
<evidence type="ECO:0000256" key="2">
    <source>
        <dbReference type="ARBA" id="ARBA00022448"/>
    </source>
</evidence>
<comment type="caution">
    <text evidence="8">The sequence shown here is derived from an EMBL/GenBank/DDBJ whole genome shotgun (WGS) entry which is preliminary data.</text>
</comment>
<evidence type="ECO:0000259" key="7">
    <source>
        <dbReference type="PROSITE" id="PS50850"/>
    </source>
</evidence>
<dbReference type="InterPro" id="IPR011701">
    <property type="entry name" value="MFS"/>
</dbReference>
<dbReference type="InterPro" id="IPR020846">
    <property type="entry name" value="MFS_dom"/>
</dbReference>
<accession>A0A1S8S0S8</accession>
<sequence>MYQSTNAALTTNSSIDNTNTRPILTKLLILVMSIACGLTVANLYYIQPLLGDIAKTFHVDQLSIGFAAMLTQIGYAIGMIFILPLGDIKEKRNLIVIMLLFSVISLMSMFFSSNIYILTISSFAVGFTSIIPQLIIPLAAQLSNPQQRGQTIGTIMSGLLIGILLSRTVSGILGSYLGWRIVYLIAAIMMLALMLILRKLIPLCNPISDIKYSELLKSMIHLIKTEPILRESSLNGALMFSAFSAFWTSLIFLLESSHYNMGAEAAGLLGLVGVSGALAAPLVGKVADKRGSRFAIGICIVVVIVSYLLFLLFGFKIWGLVLGVILLDLGVQSCNVSNQARVHSLNEETRNRLNTIYMVSFFLGGAFGSFLGSYSYSHFGWYGVCTFGIITQILALIIHKISKKA</sequence>
<feature type="transmembrane region" description="Helical" evidence="6">
    <location>
        <begin position="152"/>
        <end position="173"/>
    </location>
</feature>
<dbReference type="PROSITE" id="PS50850">
    <property type="entry name" value="MFS"/>
    <property type="match status" value="1"/>
</dbReference>
<evidence type="ECO:0000256" key="3">
    <source>
        <dbReference type="ARBA" id="ARBA00022692"/>
    </source>
</evidence>
<keyword evidence="4 6" id="KW-1133">Transmembrane helix</keyword>
<evidence type="ECO:0000256" key="1">
    <source>
        <dbReference type="ARBA" id="ARBA00004651"/>
    </source>
</evidence>
<dbReference type="Pfam" id="PF07690">
    <property type="entry name" value="MFS_1"/>
    <property type="match status" value="1"/>
</dbReference>
<dbReference type="Gene3D" id="1.20.1250.20">
    <property type="entry name" value="MFS general substrate transporter like domains"/>
    <property type="match status" value="1"/>
</dbReference>
<reference evidence="8 9" key="1">
    <citation type="submission" date="2016-05" db="EMBL/GenBank/DDBJ databases">
        <title>Microbial solvent formation.</title>
        <authorList>
            <person name="Poehlein A."/>
            <person name="Montoya Solano J.D."/>
            <person name="Flitsch S."/>
            <person name="Krabben P."/>
            <person name="Duerre P."/>
            <person name="Daniel R."/>
        </authorList>
    </citation>
    <scope>NUCLEOTIDE SEQUENCE [LARGE SCALE GENOMIC DNA]</scope>
    <source>
        <strain evidence="8 9">DSM 53</strain>
    </source>
</reference>
<dbReference type="EMBL" id="LZZI01000083">
    <property type="protein sequence ID" value="OOM59046.1"/>
    <property type="molecule type" value="Genomic_DNA"/>
</dbReference>
<feature type="transmembrane region" description="Helical" evidence="6">
    <location>
        <begin position="355"/>
        <end position="373"/>
    </location>
</feature>
<keyword evidence="3 6" id="KW-0812">Transmembrane</keyword>
<feature type="transmembrane region" description="Helical" evidence="6">
    <location>
        <begin position="66"/>
        <end position="86"/>
    </location>
</feature>
<feature type="transmembrane region" description="Helical" evidence="6">
    <location>
        <begin position="379"/>
        <end position="398"/>
    </location>
</feature>
<evidence type="ECO:0000313" key="8">
    <source>
        <dbReference type="EMBL" id="OOM59046.1"/>
    </source>
</evidence>
<feature type="transmembrane region" description="Helical" evidence="6">
    <location>
        <begin position="93"/>
        <end position="111"/>
    </location>
</feature>
<evidence type="ECO:0000256" key="4">
    <source>
        <dbReference type="ARBA" id="ARBA00022989"/>
    </source>
</evidence>
<dbReference type="InterPro" id="IPR036259">
    <property type="entry name" value="MFS_trans_sf"/>
</dbReference>
<name>A0A1S8S0S8_CLOBE</name>
<keyword evidence="2" id="KW-0813">Transport</keyword>
<feature type="transmembrane region" description="Helical" evidence="6">
    <location>
        <begin position="266"/>
        <end position="287"/>
    </location>
</feature>
<feature type="transmembrane region" description="Helical" evidence="6">
    <location>
        <begin position="179"/>
        <end position="197"/>
    </location>
</feature>
<dbReference type="GO" id="GO:0005886">
    <property type="term" value="C:plasma membrane"/>
    <property type="evidence" value="ECO:0007669"/>
    <property type="project" value="UniProtKB-SubCell"/>
</dbReference>
<feature type="transmembrane region" description="Helical" evidence="6">
    <location>
        <begin position="117"/>
        <end position="140"/>
    </location>
</feature>
<protein>
    <submittedName>
        <fullName evidence="8">Putative transporter</fullName>
    </submittedName>
</protein>